<feature type="transmembrane region" description="Helical" evidence="6">
    <location>
        <begin position="236"/>
        <end position="263"/>
    </location>
</feature>
<keyword evidence="8" id="KW-1185">Reference proteome</keyword>
<keyword evidence="2" id="KW-1003">Cell membrane</keyword>
<reference evidence="7 8" key="2">
    <citation type="submission" date="2012-06" db="EMBL/GenBank/DDBJ databases">
        <authorList>
            <person name="Fiebig A."/>
        </authorList>
    </citation>
    <scope>NUCLEOTIDE SEQUENCE [LARGE SCALE GENOMIC DNA]</scope>
    <source>
        <strain evidence="7 8">DFL-43</strain>
    </source>
</reference>
<evidence type="ECO:0000256" key="3">
    <source>
        <dbReference type="ARBA" id="ARBA00022692"/>
    </source>
</evidence>
<evidence type="ECO:0000313" key="7">
    <source>
        <dbReference type="EMBL" id="EDQ34865.1"/>
    </source>
</evidence>
<gene>
    <name evidence="7" type="ORF">HPDFL43_01670</name>
</gene>
<evidence type="ECO:0000256" key="6">
    <source>
        <dbReference type="SAM" id="Phobius"/>
    </source>
</evidence>
<feature type="transmembrane region" description="Helical" evidence="6">
    <location>
        <begin position="289"/>
        <end position="315"/>
    </location>
</feature>
<name>A9CZW8_HOEPD</name>
<sequence length="424" mass="45703">MLNARILRSVFLFTATNALAAAMPLLLLPVLTRVLTPADYGIVAMFSIVITAFGSLTGLSVHGAVGMRYFDRAEYDFPRYVGNSFIILAVTSVTLLALVAVFHEPLEQLTKLPRKWLMIAVGVSAVQFVLLIRLAIFQSAKNAGYFAVFRVGQAVVDATVSMVLVLAFALAWEGRLIGMSAGILLLGFAAAVSLMAGGYFKLVPSRSYILNALKFGLPLIPHVLGGMLLATVDRVLIANLLGVAETGIYMVAVQIGLGIYLLADACNRAISPWQLEALKRNDRSVDVRIVRYGLLYFLGLFGVALAVGAAAPWVLPVLVGPAFAESASLIWLIALGQAFGGMYFFVSNIIFYRNKTLSLSAITISCGLINAGLSFVLLQVVGLVGAAQAYLVAQIFLFISAFILSQRLRPLPWRAVLEVHKRES</sequence>
<feature type="transmembrane region" description="Helical" evidence="6">
    <location>
        <begin position="7"/>
        <end position="28"/>
    </location>
</feature>
<dbReference type="OrthoDB" id="9815248at2"/>
<dbReference type="PANTHER" id="PTHR30250:SF11">
    <property type="entry name" value="O-ANTIGEN TRANSPORTER-RELATED"/>
    <property type="match status" value="1"/>
</dbReference>
<dbReference type="Proteomes" id="UP000004291">
    <property type="component" value="Chromosome"/>
</dbReference>
<evidence type="ECO:0000256" key="5">
    <source>
        <dbReference type="ARBA" id="ARBA00023136"/>
    </source>
</evidence>
<dbReference type="AlphaFoldDB" id="A9CZW8"/>
<accession>A9CZW8</accession>
<keyword evidence="5 6" id="KW-0472">Membrane</keyword>
<dbReference type="STRING" id="411684.HPDFL43_01670"/>
<protein>
    <submittedName>
        <fullName evidence="7">Membrane protein involved in the export of O-antigen and teichoic acid</fullName>
    </submittedName>
</protein>
<feature type="transmembrane region" description="Helical" evidence="6">
    <location>
        <begin position="212"/>
        <end position="230"/>
    </location>
</feature>
<dbReference type="HOGENOM" id="CLU_022017_7_1_5"/>
<comment type="subcellular location">
    <subcellularLocation>
        <location evidence="1">Cell membrane</location>
        <topology evidence="1">Multi-pass membrane protein</topology>
    </subcellularLocation>
</comment>
<dbReference type="EMBL" id="ABIA03000002">
    <property type="protein sequence ID" value="EDQ34865.1"/>
    <property type="molecule type" value="Genomic_DNA"/>
</dbReference>
<feature type="transmembrane region" description="Helical" evidence="6">
    <location>
        <begin position="40"/>
        <end position="59"/>
    </location>
</feature>
<organism evidence="7 8">
    <name type="scientific">Hoeflea phototrophica (strain DSM 17068 / NCIMB 14078 / DFL-43)</name>
    <dbReference type="NCBI Taxonomy" id="411684"/>
    <lineage>
        <taxon>Bacteria</taxon>
        <taxon>Pseudomonadati</taxon>
        <taxon>Pseudomonadota</taxon>
        <taxon>Alphaproteobacteria</taxon>
        <taxon>Hyphomicrobiales</taxon>
        <taxon>Rhizobiaceae</taxon>
        <taxon>Hoeflea</taxon>
    </lineage>
</organism>
<feature type="transmembrane region" description="Helical" evidence="6">
    <location>
        <begin position="115"/>
        <end position="136"/>
    </location>
</feature>
<dbReference type="InterPro" id="IPR002797">
    <property type="entry name" value="Polysacc_synth"/>
</dbReference>
<feature type="transmembrane region" description="Helical" evidence="6">
    <location>
        <begin position="327"/>
        <end position="346"/>
    </location>
</feature>
<feature type="transmembrane region" description="Helical" evidence="6">
    <location>
        <begin position="176"/>
        <end position="200"/>
    </location>
</feature>
<dbReference type="PANTHER" id="PTHR30250">
    <property type="entry name" value="PST FAMILY PREDICTED COLANIC ACID TRANSPORTER"/>
    <property type="match status" value="1"/>
</dbReference>
<feature type="transmembrane region" description="Helical" evidence="6">
    <location>
        <begin position="387"/>
        <end position="404"/>
    </location>
</feature>
<feature type="transmembrane region" description="Helical" evidence="6">
    <location>
        <begin position="80"/>
        <end position="103"/>
    </location>
</feature>
<reference evidence="7 8" key="1">
    <citation type="submission" date="2007-10" db="EMBL/GenBank/DDBJ databases">
        <authorList>
            <person name="Wagner-Dobler I."/>
            <person name="Ferriera S."/>
            <person name="Johnson J."/>
            <person name="Kravitz S."/>
            <person name="Beeson K."/>
            <person name="Sutton G."/>
            <person name="Rogers Y.-H."/>
            <person name="Friedman R."/>
            <person name="Frazier M."/>
            <person name="Venter J.C."/>
        </authorList>
    </citation>
    <scope>NUCLEOTIDE SEQUENCE [LARGE SCALE GENOMIC DNA]</scope>
    <source>
        <strain evidence="7 8">DFL-43</strain>
    </source>
</reference>
<dbReference type="RefSeq" id="WP_007196126.1">
    <property type="nucleotide sequence ID" value="NZ_CM002917.1"/>
</dbReference>
<comment type="caution">
    <text evidence="7">The sequence shown here is derived from an EMBL/GenBank/DDBJ whole genome shotgun (WGS) entry which is preliminary data.</text>
</comment>
<evidence type="ECO:0000256" key="4">
    <source>
        <dbReference type="ARBA" id="ARBA00022989"/>
    </source>
</evidence>
<keyword evidence="3 6" id="KW-0812">Transmembrane</keyword>
<evidence type="ECO:0000256" key="1">
    <source>
        <dbReference type="ARBA" id="ARBA00004651"/>
    </source>
</evidence>
<dbReference type="GO" id="GO:0005886">
    <property type="term" value="C:plasma membrane"/>
    <property type="evidence" value="ECO:0007669"/>
    <property type="project" value="UniProtKB-SubCell"/>
</dbReference>
<feature type="transmembrane region" description="Helical" evidence="6">
    <location>
        <begin position="148"/>
        <end position="170"/>
    </location>
</feature>
<dbReference type="Pfam" id="PF01943">
    <property type="entry name" value="Polysacc_synt"/>
    <property type="match status" value="1"/>
</dbReference>
<evidence type="ECO:0000256" key="2">
    <source>
        <dbReference type="ARBA" id="ARBA00022475"/>
    </source>
</evidence>
<proteinExistence type="predicted"/>
<dbReference type="eggNOG" id="COG2244">
    <property type="taxonomic scope" value="Bacteria"/>
</dbReference>
<dbReference type="InterPro" id="IPR050833">
    <property type="entry name" value="Poly_Biosynth_Transport"/>
</dbReference>
<keyword evidence="4 6" id="KW-1133">Transmembrane helix</keyword>
<feature type="transmembrane region" description="Helical" evidence="6">
    <location>
        <begin position="358"/>
        <end position="381"/>
    </location>
</feature>
<evidence type="ECO:0000313" key="8">
    <source>
        <dbReference type="Proteomes" id="UP000004291"/>
    </source>
</evidence>